<dbReference type="InterPro" id="IPR008972">
    <property type="entry name" value="Cupredoxin"/>
</dbReference>
<dbReference type="GO" id="GO:0020037">
    <property type="term" value="F:heme binding"/>
    <property type="evidence" value="ECO:0007669"/>
    <property type="project" value="InterPro"/>
</dbReference>
<dbReference type="AlphaFoldDB" id="A0A381QZJ9"/>
<feature type="domain" description="Cytochrome c" evidence="19">
    <location>
        <begin position="253"/>
        <end position="366"/>
    </location>
</feature>
<evidence type="ECO:0000256" key="13">
    <source>
        <dbReference type="ARBA" id="ARBA00023008"/>
    </source>
</evidence>
<dbReference type="PANTHER" id="PTHR22888:SF9">
    <property type="entry name" value="CYTOCHROME C OXIDASE SUBUNIT 2"/>
    <property type="match status" value="1"/>
</dbReference>
<dbReference type="PROSITE" id="PS50999">
    <property type="entry name" value="COX2_TM"/>
    <property type="match status" value="1"/>
</dbReference>
<dbReference type="InterPro" id="IPR036257">
    <property type="entry name" value="Cyt_c_oxidase_su2_TM_sf"/>
</dbReference>
<dbReference type="SUPFAM" id="SSF49503">
    <property type="entry name" value="Cupredoxins"/>
    <property type="match status" value="1"/>
</dbReference>
<feature type="domain" description="Cytochrome oxidase subunit II transmembrane region profile" evidence="18">
    <location>
        <begin position="23"/>
        <end position="125"/>
    </location>
</feature>
<dbReference type="PANTHER" id="PTHR22888">
    <property type="entry name" value="CYTOCHROME C OXIDASE, SUBUNIT II"/>
    <property type="match status" value="1"/>
</dbReference>
<evidence type="ECO:0000256" key="8">
    <source>
        <dbReference type="ARBA" id="ARBA00022723"/>
    </source>
</evidence>
<dbReference type="GO" id="GO:0005507">
    <property type="term" value="F:copper ion binding"/>
    <property type="evidence" value="ECO:0007669"/>
    <property type="project" value="InterPro"/>
</dbReference>
<dbReference type="InterPro" id="IPR014222">
    <property type="entry name" value="Cyt_c_oxidase_su2"/>
</dbReference>
<dbReference type="Gene3D" id="2.60.40.420">
    <property type="entry name" value="Cupredoxins - blue copper proteins"/>
    <property type="match status" value="1"/>
</dbReference>
<keyword evidence="4" id="KW-0813">Transport</keyword>
<protein>
    <recommendedName>
        <fullName evidence="3">cytochrome-c oxidase</fullName>
        <ecNumber evidence="3">7.1.1.9</ecNumber>
    </recommendedName>
    <alternativeName>
        <fullName evidence="15">Cytochrome c oxidase polypeptide II</fullName>
    </alternativeName>
</protein>
<dbReference type="PROSITE" id="PS51257">
    <property type="entry name" value="PROKAR_LIPOPROTEIN"/>
    <property type="match status" value="1"/>
</dbReference>
<evidence type="ECO:0000256" key="15">
    <source>
        <dbReference type="ARBA" id="ARBA00031389"/>
    </source>
</evidence>
<evidence type="ECO:0000256" key="6">
    <source>
        <dbReference type="ARBA" id="ARBA00022660"/>
    </source>
</evidence>
<evidence type="ECO:0000256" key="5">
    <source>
        <dbReference type="ARBA" id="ARBA00022617"/>
    </source>
</evidence>
<dbReference type="GO" id="GO:0042773">
    <property type="term" value="P:ATP synthesis coupled electron transport"/>
    <property type="evidence" value="ECO:0007669"/>
    <property type="project" value="TreeGrafter"/>
</dbReference>
<dbReference type="Pfam" id="PF02790">
    <property type="entry name" value="COX2_TM"/>
    <property type="match status" value="1"/>
</dbReference>
<feature type="domain" description="Cytochrome oxidase subunit II copper A binding" evidence="17">
    <location>
        <begin position="125"/>
        <end position="242"/>
    </location>
</feature>
<dbReference type="InterPro" id="IPR001505">
    <property type="entry name" value="Copper_CuA"/>
</dbReference>
<evidence type="ECO:0000256" key="16">
    <source>
        <dbReference type="SAM" id="Phobius"/>
    </source>
</evidence>
<evidence type="ECO:0000256" key="9">
    <source>
        <dbReference type="ARBA" id="ARBA00022967"/>
    </source>
</evidence>
<dbReference type="Gene3D" id="1.10.287.90">
    <property type="match status" value="1"/>
</dbReference>
<evidence type="ECO:0000256" key="2">
    <source>
        <dbReference type="ARBA" id="ARBA00007866"/>
    </source>
</evidence>
<evidence type="ECO:0000256" key="7">
    <source>
        <dbReference type="ARBA" id="ARBA00022692"/>
    </source>
</evidence>
<evidence type="ECO:0000259" key="19">
    <source>
        <dbReference type="PROSITE" id="PS51007"/>
    </source>
</evidence>
<feature type="transmembrane region" description="Helical" evidence="16">
    <location>
        <begin position="97"/>
        <end position="119"/>
    </location>
</feature>
<dbReference type="NCBIfam" id="TIGR02866">
    <property type="entry name" value="CoxB"/>
    <property type="match status" value="1"/>
</dbReference>
<keyword evidence="6" id="KW-0679">Respiratory chain</keyword>
<dbReference type="InterPro" id="IPR036909">
    <property type="entry name" value="Cyt_c-like_dom_sf"/>
</dbReference>
<evidence type="ECO:0000313" key="20">
    <source>
        <dbReference type="EMBL" id="SUZ84885.1"/>
    </source>
</evidence>
<proteinExistence type="inferred from homology"/>
<evidence type="ECO:0000256" key="3">
    <source>
        <dbReference type="ARBA" id="ARBA00012949"/>
    </source>
</evidence>
<evidence type="ECO:0000256" key="4">
    <source>
        <dbReference type="ARBA" id="ARBA00022448"/>
    </source>
</evidence>
<keyword evidence="13" id="KW-0186">Copper</keyword>
<dbReference type="PRINTS" id="PR01166">
    <property type="entry name" value="CYCOXIDASEII"/>
</dbReference>
<dbReference type="GO" id="GO:0004129">
    <property type="term" value="F:cytochrome-c oxidase activity"/>
    <property type="evidence" value="ECO:0007669"/>
    <property type="project" value="UniProtKB-EC"/>
</dbReference>
<dbReference type="EC" id="7.1.1.9" evidence="3"/>
<keyword evidence="11 16" id="KW-1133">Transmembrane helix</keyword>
<dbReference type="GO" id="GO:0016491">
    <property type="term" value="F:oxidoreductase activity"/>
    <property type="evidence" value="ECO:0007669"/>
    <property type="project" value="InterPro"/>
</dbReference>
<dbReference type="InterPro" id="IPR009056">
    <property type="entry name" value="Cyt_c-like_dom"/>
</dbReference>
<keyword evidence="9" id="KW-1278">Translocase</keyword>
<accession>A0A381QZJ9</accession>
<dbReference type="PROSITE" id="PS51007">
    <property type="entry name" value="CYTC"/>
    <property type="match status" value="1"/>
</dbReference>
<evidence type="ECO:0000256" key="10">
    <source>
        <dbReference type="ARBA" id="ARBA00022982"/>
    </source>
</evidence>
<dbReference type="GO" id="GO:0016020">
    <property type="term" value="C:membrane"/>
    <property type="evidence" value="ECO:0007669"/>
    <property type="project" value="UniProtKB-SubCell"/>
</dbReference>
<organism evidence="20">
    <name type="scientific">marine metagenome</name>
    <dbReference type="NCBI Taxonomy" id="408172"/>
    <lineage>
        <taxon>unclassified sequences</taxon>
        <taxon>metagenomes</taxon>
        <taxon>ecological metagenomes</taxon>
    </lineage>
</organism>
<dbReference type="EMBL" id="UINC01001611">
    <property type="protein sequence ID" value="SUZ84885.1"/>
    <property type="molecule type" value="Genomic_DNA"/>
</dbReference>
<evidence type="ECO:0000256" key="11">
    <source>
        <dbReference type="ARBA" id="ARBA00022989"/>
    </source>
</evidence>
<evidence type="ECO:0000259" key="18">
    <source>
        <dbReference type="PROSITE" id="PS50999"/>
    </source>
</evidence>
<dbReference type="InterPro" id="IPR045187">
    <property type="entry name" value="CcO_II"/>
</dbReference>
<keyword evidence="7 16" id="KW-0812">Transmembrane</keyword>
<keyword evidence="10" id="KW-0249">Electron transport</keyword>
<evidence type="ECO:0000259" key="17">
    <source>
        <dbReference type="PROSITE" id="PS50857"/>
    </source>
</evidence>
<sequence>MATGRHVLRRTVRCSGLAALIAALASCATGRIDPTDPIGENAKQIDGLMRLSGYMATVVGIFVAIAVVTVIVKFRARPDDDPNEVPKQVHGNKKAELTWTLIPTLMMVFLAVITVPAVFDLSGKGDGRTIKVEGQQWWWQFGYDVDEDGTPDIVTANDIVIPVGEEVNLEIHSNDVIHSFWIPQLNGKKDAVPGRIHHWRISSPVTGIFYGECTEFCGLSHANMQMRAVVLEQEDYDAWVQEQLQPATIPTDAAAQRGYELFGRHCVSCHVVNGLYESATNGNANLTSGYAPNLTHLMTRTSFAGSVFELYNDNGSVNIADLREWVRDAPTLKPARADNRQGMISFAEILNESDLDDLVTYLTTLGGRPPLMPS</sequence>
<name>A0A381QZJ9_9ZZZZ</name>
<evidence type="ECO:0000256" key="12">
    <source>
        <dbReference type="ARBA" id="ARBA00023004"/>
    </source>
</evidence>
<dbReference type="PROSITE" id="PS50857">
    <property type="entry name" value="COX2_CUA"/>
    <property type="match status" value="1"/>
</dbReference>
<keyword evidence="8" id="KW-0479">Metal-binding</keyword>
<evidence type="ECO:0000256" key="1">
    <source>
        <dbReference type="ARBA" id="ARBA00004141"/>
    </source>
</evidence>
<keyword evidence="5" id="KW-0349">Heme</keyword>
<dbReference type="InterPro" id="IPR002429">
    <property type="entry name" value="CcO_II-like_C"/>
</dbReference>
<comment type="subcellular location">
    <subcellularLocation>
        <location evidence="1">Membrane</location>
        <topology evidence="1">Multi-pass membrane protein</topology>
    </subcellularLocation>
</comment>
<dbReference type="SUPFAM" id="SSF46626">
    <property type="entry name" value="Cytochrome c"/>
    <property type="match status" value="1"/>
</dbReference>
<reference evidence="20" key="1">
    <citation type="submission" date="2018-05" db="EMBL/GenBank/DDBJ databases">
        <authorList>
            <person name="Lanie J.A."/>
            <person name="Ng W.-L."/>
            <person name="Kazmierczak K.M."/>
            <person name="Andrzejewski T.M."/>
            <person name="Davidsen T.M."/>
            <person name="Wayne K.J."/>
            <person name="Tettelin H."/>
            <person name="Glass J.I."/>
            <person name="Rusch D."/>
            <person name="Podicherti R."/>
            <person name="Tsui H.-C.T."/>
            <person name="Winkler M.E."/>
        </authorList>
    </citation>
    <scope>NUCLEOTIDE SEQUENCE</scope>
</reference>
<feature type="transmembrane region" description="Helical" evidence="16">
    <location>
        <begin position="54"/>
        <end position="76"/>
    </location>
</feature>
<dbReference type="PROSITE" id="PS00078">
    <property type="entry name" value="COX2"/>
    <property type="match status" value="1"/>
</dbReference>
<keyword evidence="12" id="KW-0408">Iron</keyword>
<gene>
    <name evidence="20" type="ORF">METZ01_LOCUS37739</name>
</gene>
<dbReference type="Pfam" id="PF00034">
    <property type="entry name" value="Cytochrom_C"/>
    <property type="match status" value="1"/>
</dbReference>
<comment type="similarity">
    <text evidence="2">Belongs to the cytochrome c oxidase subunit 2 family.</text>
</comment>
<dbReference type="Pfam" id="PF00116">
    <property type="entry name" value="COX2"/>
    <property type="match status" value="1"/>
</dbReference>
<dbReference type="InterPro" id="IPR011759">
    <property type="entry name" value="Cyt_c_oxidase_su2_TM_dom"/>
</dbReference>
<evidence type="ECO:0000256" key="14">
    <source>
        <dbReference type="ARBA" id="ARBA00023136"/>
    </source>
</evidence>
<dbReference type="SUPFAM" id="SSF81464">
    <property type="entry name" value="Cytochrome c oxidase subunit II-like, transmembrane region"/>
    <property type="match status" value="1"/>
</dbReference>
<keyword evidence="14 16" id="KW-0472">Membrane</keyword>